<gene>
    <name evidence="2" type="ORF">Baya_5777</name>
</gene>
<organism evidence="2 3">
    <name type="scientific">Bagarius yarrelli</name>
    <name type="common">Goonch</name>
    <name type="synonym">Bagrus yarrelli</name>
    <dbReference type="NCBI Taxonomy" id="175774"/>
    <lineage>
        <taxon>Eukaryota</taxon>
        <taxon>Metazoa</taxon>
        <taxon>Chordata</taxon>
        <taxon>Craniata</taxon>
        <taxon>Vertebrata</taxon>
        <taxon>Euteleostomi</taxon>
        <taxon>Actinopterygii</taxon>
        <taxon>Neopterygii</taxon>
        <taxon>Teleostei</taxon>
        <taxon>Ostariophysi</taxon>
        <taxon>Siluriformes</taxon>
        <taxon>Sisoridae</taxon>
        <taxon>Sisorinae</taxon>
        <taxon>Bagarius</taxon>
    </lineage>
</organism>
<evidence type="ECO:0000313" key="2">
    <source>
        <dbReference type="EMBL" id="TSL28262.1"/>
    </source>
</evidence>
<feature type="region of interest" description="Disordered" evidence="1">
    <location>
        <begin position="1"/>
        <end position="20"/>
    </location>
</feature>
<evidence type="ECO:0000256" key="1">
    <source>
        <dbReference type="SAM" id="MobiDB-lite"/>
    </source>
</evidence>
<comment type="caution">
    <text evidence="2">The sequence shown here is derived from an EMBL/GenBank/DDBJ whole genome shotgun (WGS) entry which is preliminary data.</text>
</comment>
<name>A0A556TYG1_BAGYA</name>
<accession>A0A556TYG1</accession>
<keyword evidence="3" id="KW-1185">Reference proteome</keyword>
<reference evidence="2 3" key="1">
    <citation type="journal article" date="2019" name="Genome Biol. Evol.">
        <title>Whole-Genome Sequencing of the Giant Devil Catfish, Bagarius yarrelli.</title>
        <authorList>
            <person name="Jiang W."/>
            <person name="Lv Y."/>
            <person name="Cheng L."/>
            <person name="Yang K."/>
            <person name="Chao B."/>
            <person name="Wang X."/>
            <person name="Li Y."/>
            <person name="Pan X."/>
            <person name="You X."/>
            <person name="Zhang Y."/>
            <person name="Yang J."/>
            <person name="Li J."/>
            <person name="Zhang X."/>
            <person name="Liu S."/>
            <person name="Sun C."/>
            <person name="Yang J."/>
            <person name="Shi Q."/>
        </authorList>
    </citation>
    <scope>NUCLEOTIDE SEQUENCE [LARGE SCALE GENOMIC DNA]</scope>
    <source>
        <strain evidence="2">JWS20170419001</strain>
        <tissue evidence="2">Muscle</tissue>
    </source>
</reference>
<dbReference type="Proteomes" id="UP000319801">
    <property type="component" value="Unassembled WGS sequence"/>
</dbReference>
<dbReference type="EMBL" id="VCAZ01000029">
    <property type="protein sequence ID" value="TSL28262.1"/>
    <property type="molecule type" value="Genomic_DNA"/>
</dbReference>
<dbReference type="AlphaFoldDB" id="A0A556TYG1"/>
<protein>
    <submittedName>
        <fullName evidence="2">Uncharacterized protein</fullName>
    </submittedName>
</protein>
<evidence type="ECO:0000313" key="3">
    <source>
        <dbReference type="Proteomes" id="UP000319801"/>
    </source>
</evidence>
<sequence>MDLTVPKGRREKSKSGSGEITTDLRKAETYYLNSYAGFGSEIDYRQVQWFEKQTASFSTLRLRRSHDRLTENRLGVDVSTSGVAICYAEGSSKYK</sequence>
<proteinExistence type="predicted"/>